<dbReference type="EMBL" id="CAJVPJ010000847">
    <property type="protein sequence ID" value="CAG8560350.1"/>
    <property type="molecule type" value="Genomic_DNA"/>
</dbReference>
<comment type="caution">
    <text evidence="5">The sequence shown here is derived from an EMBL/GenBank/DDBJ whole genome shotgun (WGS) entry which is preliminary data.</text>
</comment>
<dbReference type="PROSITE" id="PS50082">
    <property type="entry name" value="WD_REPEATS_2"/>
    <property type="match status" value="1"/>
</dbReference>
<protein>
    <submittedName>
        <fullName evidence="5">3540_t:CDS:1</fullName>
    </submittedName>
</protein>
<name>A0A9N9BDT6_9GLOM</name>
<evidence type="ECO:0000313" key="6">
    <source>
        <dbReference type="Proteomes" id="UP000789572"/>
    </source>
</evidence>
<dbReference type="InterPro" id="IPR036322">
    <property type="entry name" value="WD40_repeat_dom_sf"/>
</dbReference>
<dbReference type="Pfam" id="PF00400">
    <property type="entry name" value="WD40"/>
    <property type="match status" value="2"/>
</dbReference>
<dbReference type="InterPro" id="IPR001810">
    <property type="entry name" value="F-box_dom"/>
</dbReference>
<dbReference type="CDD" id="cd09917">
    <property type="entry name" value="F-box_SF"/>
    <property type="match status" value="1"/>
</dbReference>
<sequence length="459" mass="52753">MLLIDFPLDIILHILDLLTFEDLVALSQADKGHYSIIQEHGYKLYYIKQKWKILTKSILSSDWRTKVKYGLRTLSNWENKRFSTDVIARQRQSYIPSLRFDTERLVCTVGGDLDIRYFDSNDRTKFDHCRFFPAHAGDIVDIHLSSNGELFTSSTDTTIKRWFLDGQETSSIPKSMTYEGHDHCVQSIYQFNHHPRTLYSAGVDGNMYVWDTETSEVLTSLRLPGRPRVMRGISNDIIAIGNRSEEHLSLYKVTPSGLVHLDNKELNHKSTVYALASNEHLAHTFVTGTFDGSTALFDTRSMERVASYSDRIDACSVYSVDYDNYHIVSGTAMHGMICLWDIRHANNFTNSPNPGSLKRKRVADGWTVYLGRNQSSSPIYSLQLDHSKIYVALANQTWIMNFGGKTSESKRIERIKHITGRVNRRSWRNRGVMAGTNATKMKESTLFYLHDNWSELYEL</sequence>
<feature type="domain" description="F-box" evidence="4">
    <location>
        <begin position="1"/>
        <end position="54"/>
    </location>
</feature>
<keyword evidence="6" id="KW-1185">Reference proteome</keyword>
<evidence type="ECO:0000259" key="4">
    <source>
        <dbReference type="PROSITE" id="PS50181"/>
    </source>
</evidence>
<reference evidence="5" key="1">
    <citation type="submission" date="2021-06" db="EMBL/GenBank/DDBJ databases">
        <authorList>
            <person name="Kallberg Y."/>
            <person name="Tangrot J."/>
            <person name="Rosling A."/>
        </authorList>
    </citation>
    <scope>NUCLEOTIDE SEQUENCE</scope>
    <source>
        <strain evidence="5">IA702</strain>
    </source>
</reference>
<keyword evidence="2" id="KW-0677">Repeat</keyword>
<dbReference type="Gene3D" id="2.130.10.10">
    <property type="entry name" value="YVTN repeat-like/Quinoprotein amine dehydrogenase"/>
    <property type="match status" value="2"/>
</dbReference>
<accession>A0A9N9BDT6</accession>
<dbReference type="AlphaFoldDB" id="A0A9N9BDT6"/>
<dbReference type="PROSITE" id="PS50181">
    <property type="entry name" value="FBOX"/>
    <property type="match status" value="1"/>
</dbReference>
<dbReference type="PANTHER" id="PTHR19855:SF11">
    <property type="entry name" value="RIBOSOME BIOGENESIS PROTEIN WDR12"/>
    <property type="match status" value="1"/>
</dbReference>
<gene>
    <name evidence="5" type="ORF">POCULU_LOCUS5476</name>
</gene>
<dbReference type="PANTHER" id="PTHR19855">
    <property type="entry name" value="WD40 REPEAT PROTEIN 12, 37"/>
    <property type="match status" value="1"/>
</dbReference>
<dbReference type="SMART" id="SM00320">
    <property type="entry name" value="WD40"/>
    <property type="match status" value="5"/>
</dbReference>
<evidence type="ECO:0000256" key="2">
    <source>
        <dbReference type="ARBA" id="ARBA00022737"/>
    </source>
</evidence>
<proteinExistence type="predicted"/>
<dbReference type="Proteomes" id="UP000789572">
    <property type="component" value="Unassembled WGS sequence"/>
</dbReference>
<evidence type="ECO:0000256" key="1">
    <source>
        <dbReference type="ARBA" id="ARBA00022574"/>
    </source>
</evidence>
<evidence type="ECO:0000313" key="5">
    <source>
        <dbReference type="EMBL" id="CAG8560350.1"/>
    </source>
</evidence>
<feature type="repeat" description="WD" evidence="3">
    <location>
        <begin position="178"/>
        <end position="220"/>
    </location>
</feature>
<dbReference type="SUPFAM" id="SSF50978">
    <property type="entry name" value="WD40 repeat-like"/>
    <property type="match status" value="1"/>
</dbReference>
<organism evidence="5 6">
    <name type="scientific">Paraglomus occultum</name>
    <dbReference type="NCBI Taxonomy" id="144539"/>
    <lineage>
        <taxon>Eukaryota</taxon>
        <taxon>Fungi</taxon>
        <taxon>Fungi incertae sedis</taxon>
        <taxon>Mucoromycota</taxon>
        <taxon>Glomeromycotina</taxon>
        <taxon>Glomeromycetes</taxon>
        <taxon>Paraglomerales</taxon>
        <taxon>Paraglomeraceae</taxon>
        <taxon>Paraglomus</taxon>
    </lineage>
</organism>
<evidence type="ECO:0000256" key="3">
    <source>
        <dbReference type="PROSITE-ProRule" id="PRU00221"/>
    </source>
</evidence>
<dbReference type="OrthoDB" id="1259151at2759"/>
<dbReference type="PROSITE" id="PS00678">
    <property type="entry name" value="WD_REPEATS_1"/>
    <property type="match status" value="1"/>
</dbReference>
<keyword evidence="1 3" id="KW-0853">WD repeat</keyword>
<dbReference type="InterPro" id="IPR015943">
    <property type="entry name" value="WD40/YVTN_repeat-like_dom_sf"/>
</dbReference>
<dbReference type="InterPro" id="IPR019775">
    <property type="entry name" value="WD40_repeat_CS"/>
</dbReference>
<dbReference type="InterPro" id="IPR001680">
    <property type="entry name" value="WD40_rpt"/>
</dbReference>